<sequence>MDHMFETNREYSPPDVKMSLEQQMPVLMKETQMSGDRSGTGSQCGLTSLLPMSCRGRAAAFARDLHSRLRNLGATQDSECENNWLTRDPAATHRPTPSAPRELDTFYDFELECESPSSPVDEYEAPFPERSSKVNSEPPFYDVDSDTNIKDQNVDSFEEDASVDAVDINVAAENNIDCNATEIITSEIPAEKDVSPAPDIDPKFLSTESKEDEEAEDDRPQRVVSLSDGGGEEERARVRRVRNSKHAQKIGVSDDIRQTYIVPISTTIDFSEKQ</sequence>
<keyword evidence="3" id="KW-1185">Reference proteome</keyword>
<dbReference type="Proteomes" id="UP000837857">
    <property type="component" value="Chromosome 11"/>
</dbReference>
<organism evidence="2 3">
    <name type="scientific">Iphiclides podalirius</name>
    <name type="common">scarce swallowtail</name>
    <dbReference type="NCBI Taxonomy" id="110791"/>
    <lineage>
        <taxon>Eukaryota</taxon>
        <taxon>Metazoa</taxon>
        <taxon>Ecdysozoa</taxon>
        <taxon>Arthropoda</taxon>
        <taxon>Hexapoda</taxon>
        <taxon>Insecta</taxon>
        <taxon>Pterygota</taxon>
        <taxon>Neoptera</taxon>
        <taxon>Endopterygota</taxon>
        <taxon>Lepidoptera</taxon>
        <taxon>Glossata</taxon>
        <taxon>Ditrysia</taxon>
        <taxon>Papilionoidea</taxon>
        <taxon>Papilionidae</taxon>
        <taxon>Papilioninae</taxon>
        <taxon>Iphiclides</taxon>
    </lineage>
</organism>
<protein>
    <submittedName>
        <fullName evidence="2">Uncharacterized protein</fullName>
    </submittedName>
</protein>
<gene>
    <name evidence="2" type="ORF">IPOD504_LOCUS1724</name>
</gene>
<feature type="region of interest" description="Disordered" evidence="1">
    <location>
        <begin position="115"/>
        <end position="139"/>
    </location>
</feature>
<accession>A0ABN8HUB6</accession>
<reference evidence="2" key="1">
    <citation type="submission" date="2022-03" db="EMBL/GenBank/DDBJ databases">
        <authorList>
            <person name="Martin H S."/>
        </authorList>
    </citation>
    <scope>NUCLEOTIDE SEQUENCE</scope>
</reference>
<feature type="region of interest" description="Disordered" evidence="1">
    <location>
        <begin position="187"/>
        <end position="249"/>
    </location>
</feature>
<dbReference type="EMBL" id="OW152823">
    <property type="protein sequence ID" value="CAH2039504.1"/>
    <property type="molecule type" value="Genomic_DNA"/>
</dbReference>
<proteinExistence type="predicted"/>
<feature type="compositionally biased region" description="Basic residues" evidence="1">
    <location>
        <begin position="237"/>
        <end position="248"/>
    </location>
</feature>
<evidence type="ECO:0000313" key="2">
    <source>
        <dbReference type="EMBL" id="CAH2039504.1"/>
    </source>
</evidence>
<evidence type="ECO:0000256" key="1">
    <source>
        <dbReference type="SAM" id="MobiDB-lite"/>
    </source>
</evidence>
<name>A0ABN8HUB6_9NEOP</name>
<evidence type="ECO:0000313" key="3">
    <source>
        <dbReference type="Proteomes" id="UP000837857"/>
    </source>
</evidence>
<feature type="non-terminal residue" evidence="2">
    <location>
        <position position="274"/>
    </location>
</feature>